<organism evidence="1 2">
    <name type="scientific">Neisseria macacae ATCC 33926</name>
    <dbReference type="NCBI Taxonomy" id="997348"/>
    <lineage>
        <taxon>Bacteria</taxon>
        <taxon>Pseudomonadati</taxon>
        <taxon>Pseudomonadota</taxon>
        <taxon>Betaproteobacteria</taxon>
        <taxon>Neisseriales</taxon>
        <taxon>Neisseriaceae</taxon>
        <taxon>Neisseria</taxon>
    </lineage>
</organism>
<dbReference type="EMBL" id="AFQE01000097">
    <property type="protein sequence ID" value="EGQ76347.1"/>
    <property type="molecule type" value="Genomic_DNA"/>
</dbReference>
<reference evidence="1 2" key="1">
    <citation type="submission" date="2011-05" db="EMBL/GenBank/DDBJ databases">
        <authorList>
            <person name="Muzny D."/>
            <person name="Qin X."/>
            <person name="Deng J."/>
            <person name="Jiang H."/>
            <person name="Liu Y."/>
            <person name="Qu J."/>
            <person name="Song X.-Z."/>
            <person name="Zhang L."/>
            <person name="Thornton R."/>
            <person name="Coyle M."/>
            <person name="Francisco L."/>
            <person name="Jackson L."/>
            <person name="Javaid M."/>
            <person name="Korchina V."/>
            <person name="Kovar C."/>
            <person name="Mata R."/>
            <person name="Mathew T."/>
            <person name="Ngo R."/>
            <person name="Nguyen L."/>
            <person name="Nguyen N."/>
            <person name="Okwuonu G."/>
            <person name="Ongeri F."/>
            <person name="Pham C."/>
            <person name="Simmons D."/>
            <person name="Wilczek-Boney K."/>
            <person name="Hale W."/>
            <person name="Jakkamsetti A."/>
            <person name="Pham P."/>
            <person name="Ruth R."/>
            <person name="San Lucas F."/>
            <person name="Warren J."/>
            <person name="Zhang J."/>
            <person name="Zhao Z."/>
            <person name="Zhou C."/>
            <person name="Zhu D."/>
            <person name="Lee S."/>
            <person name="Bess C."/>
            <person name="Blankenburg K."/>
            <person name="Forbes L."/>
            <person name="Fu Q."/>
            <person name="Gubbala S."/>
            <person name="Hirani K."/>
            <person name="Jayaseelan J.C."/>
            <person name="Lara F."/>
            <person name="Munidasa M."/>
            <person name="Palculict T."/>
            <person name="Patil S."/>
            <person name="Pu L.-L."/>
            <person name="Saada N."/>
            <person name="Tang L."/>
            <person name="Weissenberger G."/>
            <person name="Zhu Y."/>
            <person name="Hemphill L."/>
            <person name="Shang Y."/>
            <person name="Youmans B."/>
            <person name="Ayvaz T."/>
            <person name="Ross M."/>
            <person name="Santibanez J."/>
            <person name="Aqrawi P."/>
            <person name="Gross S."/>
            <person name="Joshi V."/>
            <person name="Fowler G."/>
            <person name="Nazareth L."/>
            <person name="Reid J."/>
            <person name="Worley K."/>
            <person name="Petrosino J."/>
            <person name="Highlander S."/>
            <person name="Gibbs R."/>
        </authorList>
    </citation>
    <scope>NUCLEOTIDE SEQUENCE [LARGE SCALE GENOMIC DNA]</scope>
    <source>
        <strain evidence="1 2">ATCC 33926</strain>
    </source>
</reference>
<dbReference type="Proteomes" id="UP000004982">
    <property type="component" value="Unassembled WGS sequence"/>
</dbReference>
<comment type="caution">
    <text evidence="1">The sequence shown here is derived from an EMBL/GenBank/DDBJ whole genome shotgun (WGS) entry which is preliminary data.</text>
</comment>
<evidence type="ECO:0000313" key="2">
    <source>
        <dbReference type="Proteomes" id="UP000004982"/>
    </source>
</evidence>
<accession>A0AA36XKU0</accession>
<gene>
    <name evidence="1" type="ORF">HMPREF9418_1990</name>
</gene>
<sequence>MISRLLPASEYSGIRTLVRMPCQRVSGFQTTFGDGCLYSGLTLNQYGVASP</sequence>
<evidence type="ECO:0000313" key="1">
    <source>
        <dbReference type="EMBL" id="EGQ76347.1"/>
    </source>
</evidence>
<name>A0AA36XKU0_9NEIS</name>
<proteinExistence type="predicted"/>
<dbReference type="AlphaFoldDB" id="A0AA36XKU0"/>
<protein>
    <submittedName>
        <fullName evidence="1">Uncharacterized protein</fullName>
    </submittedName>
</protein>